<dbReference type="AlphaFoldDB" id="A0A7C4LPS6"/>
<dbReference type="NCBIfam" id="TIGR00741">
    <property type="entry name" value="yfiA"/>
    <property type="match status" value="1"/>
</dbReference>
<gene>
    <name evidence="1" type="primary">raiA</name>
    <name evidence="1" type="ORF">ENS64_14220</name>
</gene>
<protein>
    <submittedName>
        <fullName evidence="1">Ribosome-associated translation inhibitor RaiA</fullName>
    </submittedName>
</protein>
<comment type="caution">
    <text evidence="1">The sequence shown here is derived from an EMBL/GenBank/DDBJ whole genome shotgun (WGS) entry which is preliminary data.</text>
</comment>
<evidence type="ECO:0000313" key="1">
    <source>
        <dbReference type="EMBL" id="HGT40397.1"/>
    </source>
</evidence>
<dbReference type="InterPro" id="IPR036567">
    <property type="entry name" value="RHF-like"/>
</dbReference>
<accession>A0A7C4LPS6</accession>
<dbReference type="SUPFAM" id="SSF69754">
    <property type="entry name" value="Ribosome binding protein Y (YfiA homologue)"/>
    <property type="match status" value="1"/>
</dbReference>
<name>A0A7C4LPS6_9PLAN</name>
<dbReference type="InterPro" id="IPR003489">
    <property type="entry name" value="RHF/RaiA"/>
</dbReference>
<dbReference type="Gene3D" id="3.30.160.100">
    <property type="entry name" value="Ribosome hibernation promotion factor-like"/>
    <property type="match status" value="1"/>
</dbReference>
<dbReference type="Pfam" id="PF02482">
    <property type="entry name" value="Ribosomal_S30AE"/>
    <property type="match status" value="1"/>
</dbReference>
<sequence>MQVAITCRHGTLRPEAHAYVTEKAQKLLTYFARVTAIQVTFDFANSTATAEILVDAEHKHNFVAVESAPDAHTAFDLALHKMEQQIRKYKEKIQEHHRRVPPIPEMPLED</sequence>
<proteinExistence type="predicted"/>
<dbReference type="EMBL" id="DSVQ01000016">
    <property type="protein sequence ID" value="HGT40397.1"/>
    <property type="molecule type" value="Genomic_DNA"/>
</dbReference>
<reference evidence="1" key="1">
    <citation type="journal article" date="2020" name="mSystems">
        <title>Genome- and Community-Level Interaction Insights into Carbon Utilization and Element Cycling Functions of Hydrothermarchaeota in Hydrothermal Sediment.</title>
        <authorList>
            <person name="Zhou Z."/>
            <person name="Liu Y."/>
            <person name="Xu W."/>
            <person name="Pan J."/>
            <person name="Luo Z.H."/>
            <person name="Li M."/>
        </authorList>
    </citation>
    <scope>NUCLEOTIDE SEQUENCE [LARGE SCALE GENOMIC DNA]</scope>
    <source>
        <strain evidence="1">SpSt-508</strain>
    </source>
</reference>
<dbReference type="CDD" id="cd00552">
    <property type="entry name" value="RaiA"/>
    <property type="match status" value="1"/>
</dbReference>
<organism evidence="1">
    <name type="scientific">Schlesneria paludicola</name>
    <dbReference type="NCBI Taxonomy" id="360056"/>
    <lineage>
        <taxon>Bacteria</taxon>
        <taxon>Pseudomonadati</taxon>
        <taxon>Planctomycetota</taxon>
        <taxon>Planctomycetia</taxon>
        <taxon>Planctomycetales</taxon>
        <taxon>Planctomycetaceae</taxon>
        <taxon>Schlesneria</taxon>
    </lineage>
</organism>